<dbReference type="PANTHER" id="PTHR47540">
    <property type="entry name" value="THIAMINE REPRESSIBLE GENES REGULATORY PROTEIN THI5"/>
    <property type="match status" value="1"/>
</dbReference>
<gene>
    <name evidence="8" type="ORF">H2201_006672</name>
</gene>
<comment type="subcellular location">
    <subcellularLocation>
        <location evidence="1">Nucleus</location>
    </subcellularLocation>
</comment>
<keyword evidence="6" id="KW-1133">Transmembrane helix</keyword>
<sequence>MGGTEFAGSYLGPTSAISWLQRAWRRLGQVHEDFPTHLNGEVSNNASVFTHGDKLAPTVSSSDDAFELPPRAEALLTRYFEFASPTYRFLHRQTVTGWLEQMLDAAPHVEKKVSAARQAVVYMVLANGSLYHVISGDAPTPATTDDRLKSERLFVAAQNKLSAEAGPPTLESVQARFAQCLYLLSTSRPNQAWFTCGTAVQLSMALGLHRKRAMVELPSLVVRECQRRTFWCLYTLDKYLSIMFGRPRLLQDEDIDQDFPQPVNDEDLTPSSMRIPGRDDCLMDAPIFHAELAQIVSKASREQYSPGSKTPDQRFALVSTHNVSLEQWKTRLPPFLSGAIRPSSLIPILRRQSTVLTLGYAHAVMLVNRPLLLSNFSNSRRGGITQSPLFQRGIEQCVEAAQDVAHMVLQFVEENQMFEAFWYTQYIAFNALSIIYLYIIQCHRHRTLSSLQTKVLNLAEMCQQHLAEATRANAPSLRYAIILEELRLEVHRQLDHVSPPQQAPSTVNDTTAAASREPGVPIGGSTFQPNVAGSVNIPQGGQTPGSGLPHDAFEDTMSADTDGIDWNLEFWPQLDSLPLSYNNWFDEVSGDLGDTYQMPMNEPR</sequence>
<keyword evidence="6" id="KW-0812">Transmembrane</keyword>
<name>A0ABQ9NLB6_9PEZI</name>
<dbReference type="PANTHER" id="PTHR47540:SF3">
    <property type="entry name" value="ZN(II)2CYS6 TRANSCRIPTION FACTOR (EUROFUNG)"/>
    <property type="match status" value="1"/>
</dbReference>
<keyword evidence="2" id="KW-0805">Transcription regulation</keyword>
<accession>A0ABQ9NLB6</accession>
<keyword evidence="4" id="KW-0804">Transcription</keyword>
<proteinExistence type="predicted"/>
<keyword evidence="9" id="KW-1185">Reference proteome</keyword>
<dbReference type="InterPro" id="IPR007219">
    <property type="entry name" value="XnlR_reg_dom"/>
</dbReference>
<feature type="domain" description="Xylanolytic transcriptional activator regulatory" evidence="7">
    <location>
        <begin position="192"/>
        <end position="266"/>
    </location>
</feature>
<dbReference type="Proteomes" id="UP001172684">
    <property type="component" value="Unassembled WGS sequence"/>
</dbReference>
<keyword evidence="6" id="KW-0472">Membrane</keyword>
<evidence type="ECO:0000313" key="8">
    <source>
        <dbReference type="EMBL" id="KAJ9661121.1"/>
    </source>
</evidence>
<keyword evidence="3" id="KW-0238">DNA-binding</keyword>
<feature type="transmembrane region" description="Helical" evidence="6">
    <location>
        <begin position="420"/>
        <end position="440"/>
    </location>
</feature>
<evidence type="ECO:0000259" key="7">
    <source>
        <dbReference type="SMART" id="SM00906"/>
    </source>
</evidence>
<keyword evidence="5" id="KW-0539">Nucleus</keyword>
<dbReference type="CDD" id="cd12148">
    <property type="entry name" value="fungal_TF_MHR"/>
    <property type="match status" value="1"/>
</dbReference>
<evidence type="ECO:0000256" key="6">
    <source>
        <dbReference type="SAM" id="Phobius"/>
    </source>
</evidence>
<organism evidence="8 9">
    <name type="scientific">Coniosporium apollinis</name>
    <dbReference type="NCBI Taxonomy" id="61459"/>
    <lineage>
        <taxon>Eukaryota</taxon>
        <taxon>Fungi</taxon>
        <taxon>Dikarya</taxon>
        <taxon>Ascomycota</taxon>
        <taxon>Pezizomycotina</taxon>
        <taxon>Dothideomycetes</taxon>
        <taxon>Dothideomycetes incertae sedis</taxon>
        <taxon>Coniosporium</taxon>
    </lineage>
</organism>
<dbReference type="SMART" id="SM00906">
    <property type="entry name" value="Fungal_trans"/>
    <property type="match status" value="1"/>
</dbReference>
<evidence type="ECO:0000256" key="4">
    <source>
        <dbReference type="ARBA" id="ARBA00023163"/>
    </source>
</evidence>
<dbReference type="Pfam" id="PF04082">
    <property type="entry name" value="Fungal_trans"/>
    <property type="match status" value="1"/>
</dbReference>
<dbReference type="InterPro" id="IPR051711">
    <property type="entry name" value="Stress_Response_Reg"/>
</dbReference>
<evidence type="ECO:0000313" key="9">
    <source>
        <dbReference type="Proteomes" id="UP001172684"/>
    </source>
</evidence>
<protein>
    <recommendedName>
        <fullName evidence="7">Xylanolytic transcriptional activator regulatory domain-containing protein</fullName>
    </recommendedName>
</protein>
<evidence type="ECO:0000256" key="3">
    <source>
        <dbReference type="ARBA" id="ARBA00023125"/>
    </source>
</evidence>
<evidence type="ECO:0000256" key="2">
    <source>
        <dbReference type="ARBA" id="ARBA00023015"/>
    </source>
</evidence>
<dbReference type="EMBL" id="JAPDRL010000060">
    <property type="protein sequence ID" value="KAJ9661121.1"/>
    <property type="molecule type" value="Genomic_DNA"/>
</dbReference>
<evidence type="ECO:0000256" key="1">
    <source>
        <dbReference type="ARBA" id="ARBA00004123"/>
    </source>
</evidence>
<reference evidence="8" key="1">
    <citation type="submission" date="2022-10" db="EMBL/GenBank/DDBJ databases">
        <title>Culturing micro-colonial fungi from biological soil crusts in the Mojave desert and describing Neophaeococcomyces mojavensis, and introducing the new genera and species Taxawa tesnikishii.</title>
        <authorList>
            <person name="Kurbessoian T."/>
            <person name="Stajich J.E."/>
        </authorList>
    </citation>
    <scope>NUCLEOTIDE SEQUENCE</scope>
    <source>
        <strain evidence="8">TK_1</strain>
    </source>
</reference>
<evidence type="ECO:0000256" key="5">
    <source>
        <dbReference type="ARBA" id="ARBA00023242"/>
    </source>
</evidence>
<comment type="caution">
    <text evidence="8">The sequence shown here is derived from an EMBL/GenBank/DDBJ whole genome shotgun (WGS) entry which is preliminary data.</text>
</comment>